<proteinExistence type="predicted"/>
<dbReference type="AlphaFoldDB" id="A0A0K2V2P6"/>
<reference evidence="1" key="1">
    <citation type="submission" date="2014-05" db="EMBL/GenBank/DDBJ databases">
        <authorList>
            <person name="Chronopoulou M."/>
        </authorList>
    </citation>
    <scope>NUCLEOTIDE SEQUENCE</scope>
    <source>
        <tissue evidence="1">Whole organism</tissue>
    </source>
</reference>
<evidence type="ECO:0000313" key="1">
    <source>
        <dbReference type="EMBL" id="CDW44387.1"/>
    </source>
</evidence>
<sequence length="90" mass="10907">WVISIYFSNFEKVILHFSQNKRTPKKDIYLSTPWTRFFSFFSIIQGDQVLNYSLSLSLCRYPSISFRKLIRYLNLESVHSSNIFNNHYHY</sequence>
<dbReference type="EMBL" id="HACA01027026">
    <property type="protein sequence ID" value="CDW44387.1"/>
    <property type="molecule type" value="Transcribed_RNA"/>
</dbReference>
<organism evidence="1">
    <name type="scientific">Lepeophtheirus salmonis</name>
    <name type="common">Salmon louse</name>
    <name type="synonym">Caligus salmonis</name>
    <dbReference type="NCBI Taxonomy" id="72036"/>
    <lineage>
        <taxon>Eukaryota</taxon>
        <taxon>Metazoa</taxon>
        <taxon>Ecdysozoa</taxon>
        <taxon>Arthropoda</taxon>
        <taxon>Crustacea</taxon>
        <taxon>Multicrustacea</taxon>
        <taxon>Hexanauplia</taxon>
        <taxon>Copepoda</taxon>
        <taxon>Siphonostomatoida</taxon>
        <taxon>Caligidae</taxon>
        <taxon>Lepeophtheirus</taxon>
    </lineage>
</organism>
<accession>A0A0K2V2P6</accession>
<feature type="non-terminal residue" evidence="1">
    <location>
        <position position="1"/>
    </location>
</feature>
<name>A0A0K2V2P6_LEPSM</name>
<protein>
    <recommendedName>
        <fullName evidence="2">Maturase K</fullName>
    </recommendedName>
</protein>
<evidence type="ECO:0008006" key="2">
    <source>
        <dbReference type="Google" id="ProtNLM"/>
    </source>
</evidence>